<keyword evidence="3" id="KW-1185">Reference proteome</keyword>
<feature type="chain" id="PRO_5011773463" evidence="1">
    <location>
        <begin position="20"/>
        <end position="288"/>
    </location>
</feature>
<sequence length="288" mass="30843">MKLRFYVICLVAAPFGAGADSFVLSSGPNGQARMALDVQVSETNAGLSYRSENAATTRFSRGVAYQMSGGTASLSCDGGARLSTLYVDNPHGGVTEELAVPVGADGYVFDMAEFPLLKTPSDAIANACPPLWNGLKRVELAANIEFTCTPEAGEPRRVTGVVWTDVTVMCRRPTTNVKVISWRYRCEEGAMTAPSGARRVEQSRATKASADNVTALRCTDDAGTDLGVARLLGPNAAYHSCRDDAWYWSGNLSYDVDEEYVQNFVVVDDTPGEGLPADAGRLCIYPRG</sequence>
<dbReference type="AlphaFoldDB" id="A0A1I3W796"/>
<proteinExistence type="predicted"/>
<dbReference type="RefSeq" id="WP_090062072.1">
    <property type="nucleotide sequence ID" value="NZ_FORH01000008.1"/>
</dbReference>
<gene>
    <name evidence="2" type="ORF">SAMN04487991_3568</name>
</gene>
<evidence type="ECO:0000256" key="1">
    <source>
        <dbReference type="SAM" id="SignalP"/>
    </source>
</evidence>
<accession>A0A1I3W796</accession>
<dbReference type="Proteomes" id="UP000199630">
    <property type="component" value="Unassembled WGS sequence"/>
</dbReference>
<evidence type="ECO:0000313" key="2">
    <source>
        <dbReference type="EMBL" id="SFK02311.1"/>
    </source>
</evidence>
<protein>
    <submittedName>
        <fullName evidence="2">Uncharacterized protein</fullName>
    </submittedName>
</protein>
<keyword evidence="1" id="KW-0732">Signal</keyword>
<reference evidence="3" key="1">
    <citation type="submission" date="2016-10" db="EMBL/GenBank/DDBJ databases">
        <authorList>
            <person name="Varghese N."/>
            <person name="Submissions S."/>
        </authorList>
    </citation>
    <scope>NUCLEOTIDE SEQUENCE [LARGE SCALE GENOMIC DNA]</scope>
    <source>
        <strain evidence="3">DSM 26471</strain>
    </source>
</reference>
<feature type="signal peptide" evidence="1">
    <location>
        <begin position="1"/>
        <end position="19"/>
    </location>
</feature>
<evidence type="ECO:0000313" key="3">
    <source>
        <dbReference type="Proteomes" id="UP000199630"/>
    </source>
</evidence>
<organism evidence="2 3">
    <name type="scientific">Celeribacter neptunius</name>
    <dbReference type="NCBI Taxonomy" id="588602"/>
    <lineage>
        <taxon>Bacteria</taxon>
        <taxon>Pseudomonadati</taxon>
        <taxon>Pseudomonadota</taxon>
        <taxon>Alphaproteobacteria</taxon>
        <taxon>Rhodobacterales</taxon>
        <taxon>Roseobacteraceae</taxon>
        <taxon>Celeribacter</taxon>
    </lineage>
</organism>
<dbReference type="EMBL" id="FORH01000008">
    <property type="protein sequence ID" value="SFK02311.1"/>
    <property type="molecule type" value="Genomic_DNA"/>
</dbReference>
<name>A0A1I3W796_9RHOB</name>